<dbReference type="PROSITE" id="PS51257">
    <property type="entry name" value="PROKAR_LIPOPROTEIN"/>
    <property type="match status" value="1"/>
</dbReference>
<evidence type="ECO:0000259" key="5">
    <source>
        <dbReference type="Pfam" id="PF17992"/>
    </source>
</evidence>
<dbReference type="InterPro" id="IPR013529">
    <property type="entry name" value="Glyco_hydro_42_N"/>
</dbReference>
<dbReference type="GO" id="GO:0005975">
    <property type="term" value="P:carbohydrate metabolic process"/>
    <property type="evidence" value="ECO:0007669"/>
    <property type="project" value="InterPro"/>
</dbReference>
<reference evidence="6" key="1">
    <citation type="journal article" date="2014" name="Int. J. Syst. Evol. Microbiol.">
        <title>Complete genome sequence of Corynebacterium casei LMG S-19264T (=DSM 44701T), isolated from a smear-ripened cheese.</title>
        <authorList>
            <consortium name="US DOE Joint Genome Institute (JGI-PGF)"/>
            <person name="Walter F."/>
            <person name="Albersmeier A."/>
            <person name="Kalinowski J."/>
            <person name="Ruckert C."/>
        </authorList>
    </citation>
    <scope>NUCLEOTIDE SEQUENCE</scope>
    <source>
        <strain evidence="6">KCTC 32337</strain>
    </source>
</reference>
<feature type="domain" description="Agarase CBM-like" evidence="5">
    <location>
        <begin position="46"/>
        <end position="225"/>
    </location>
</feature>
<dbReference type="AlphaFoldDB" id="A0A8H9I8Z2"/>
<dbReference type="InterPro" id="IPR040669">
    <property type="entry name" value="Agarase_CBM"/>
</dbReference>
<dbReference type="InterPro" id="IPR017853">
    <property type="entry name" value="GH"/>
</dbReference>
<protein>
    <submittedName>
        <fullName evidence="6">Hydrolase</fullName>
    </submittedName>
</protein>
<dbReference type="RefSeq" id="WP_229816479.1">
    <property type="nucleotide sequence ID" value="NZ_BMZC01000004.1"/>
</dbReference>
<evidence type="ECO:0000256" key="2">
    <source>
        <dbReference type="ARBA" id="ARBA00023295"/>
    </source>
</evidence>
<dbReference type="EMBL" id="BMZC01000004">
    <property type="protein sequence ID" value="GGZ58604.1"/>
    <property type="molecule type" value="Genomic_DNA"/>
</dbReference>
<dbReference type="Pfam" id="PF17992">
    <property type="entry name" value="Agarase_CBM"/>
    <property type="match status" value="1"/>
</dbReference>
<evidence type="ECO:0000313" key="7">
    <source>
        <dbReference type="Proteomes" id="UP000622604"/>
    </source>
</evidence>
<keyword evidence="2" id="KW-0326">Glycosidase</keyword>
<dbReference type="Pfam" id="PF02449">
    <property type="entry name" value="Glyco_hydro_42"/>
    <property type="match status" value="1"/>
</dbReference>
<evidence type="ECO:0000259" key="4">
    <source>
        <dbReference type="Pfam" id="PF02449"/>
    </source>
</evidence>
<dbReference type="Gene3D" id="2.60.120.430">
    <property type="entry name" value="Galactose-binding lectin"/>
    <property type="match status" value="1"/>
</dbReference>
<organism evidence="6 7">
    <name type="scientific">Paraglaciecola chathamensis</name>
    <dbReference type="NCBI Taxonomy" id="368405"/>
    <lineage>
        <taxon>Bacteria</taxon>
        <taxon>Pseudomonadati</taxon>
        <taxon>Pseudomonadota</taxon>
        <taxon>Gammaproteobacteria</taxon>
        <taxon>Alteromonadales</taxon>
        <taxon>Alteromonadaceae</taxon>
        <taxon>Paraglaciecola</taxon>
    </lineage>
</organism>
<feature type="signal peptide" evidence="3">
    <location>
        <begin position="1"/>
        <end position="19"/>
    </location>
</feature>
<accession>A0A8H9I8Z2</accession>
<gene>
    <name evidence="6" type="ORF">GCM10011274_15680</name>
</gene>
<proteinExistence type="predicted"/>
<comment type="caution">
    <text evidence="6">The sequence shown here is derived from an EMBL/GenBank/DDBJ whole genome shotgun (WGS) entry which is preliminary data.</text>
</comment>
<dbReference type="Gene3D" id="3.20.20.80">
    <property type="entry name" value="Glycosidases"/>
    <property type="match status" value="1"/>
</dbReference>
<feature type="domain" description="Glycoside hydrolase family 42 N-terminal" evidence="4">
    <location>
        <begin position="485"/>
        <end position="655"/>
    </location>
</feature>
<keyword evidence="3" id="KW-0732">Signal</keyword>
<dbReference type="SUPFAM" id="SSF51445">
    <property type="entry name" value="(Trans)glycosidases"/>
    <property type="match status" value="1"/>
</dbReference>
<keyword evidence="1 6" id="KW-0378">Hydrolase</keyword>
<reference evidence="6" key="2">
    <citation type="submission" date="2020-09" db="EMBL/GenBank/DDBJ databases">
        <authorList>
            <person name="Sun Q."/>
            <person name="Kim S."/>
        </authorList>
    </citation>
    <scope>NUCLEOTIDE SEQUENCE</scope>
    <source>
        <strain evidence="6">KCTC 32337</strain>
    </source>
</reference>
<evidence type="ECO:0000256" key="3">
    <source>
        <dbReference type="SAM" id="SignalP"/>
    </source>
</evidence>
<name>A0A8H9I8Z2_9ALTE</name>
<evidence type="ECO:0000313" key="6">
    <source>
        <dbReference type="EMBL" id="GGZ58604.1"/>
    </source>
</evidence>
<feature type="chain" id="PRO_5034508917" evidence="3">
    <location>
        <begin position="20"/>
        <end position="776"/>
    </location>
</feature>
<dbReference type="Proteomes" id="UP000622604">
    <property type="component" value="Unassembled WGS sequence"/>
</dbReference>
<sequence>MSKLSHGLLLSLLTAGLSACNNDVSSNSAKPSASNQQNNELVMLADFEEAALPSWIQRDHIQAQITKAAGITSGNQAIELTFDSSSEYSTLSLQPAKAWDFSVLGDMNLAFDATNTSDVSVHLYLRVNDTHQMQTRSISIPAHSSATYYADLSGPQISLDSGLRADPPAWSSDEFRMPYMTGNKLLDTSEIKEVSFYISSNIQDKQVILDNVRARSNPAIDPEYLVGLVDAFGQPAKSNFKDKVKSDSHLKQLAEEELADLAANPVLADRSKYGGWKNGPKLEATGFFRTEKVNGVWSLVDPEGYLFFSSGIANIRIANTTTLTGVDFKDDQVRYIDPEDVTPEDSLGIRPVSAKAQKTRYISSELRHNMFNWLPDYDDELANHYSYRRSTHKGPLAHGETFSFYQANLERRYGERYPESFIDDWEDVTIKRMRSWGMTSFGNWVDPEFYHKNQFPYFANGWIIGDFKTVTADGHGWSPMPDPYDPEFARRAKVTTQVIADEVKNNPWCIGVFIDNEKSWGNPASIESHYRIPIQNFKMDASQSPAKAEFTKLLQDKYGDIATLNRAWETNIPSWDSFAKKFDVEQINDAMIEDMSVILETYTSQYFEVVNSALREVMPNHLYMGVRMAAWSINPEGVRAAKKYVDVMSYNYYREGMHDSTWDILPQIDMPSIIGEYHFGAMDTGLYHPGLIHSSDQKDRARGYQAYMRKVIDNPYMVGAHWFQYTDSPVTGRAYDGENYNVGFVTNADVPYKEMVEAAREINQELYPRKFKDAVK</sequence>
<dbReference type="GO" id="GO:0009341">
    <property type="term" value="C:beta-galactosidase complex"/>
    <property type="evidence" value="ECO:0007669"/>
    <property type="project" value="InterPro"/>
</dbReference>
<evidence type="ECO:0000256" key="1">
    <source>
        <dbReference type="ARBA" id="ARBA00022801"/>
    </source>
</evidence>
<dbReference type="GO" id="GO:0004565">
    <property type="term" value="F:beta-galactosidase activity"/>
    <property type="evidence" value="ECO:0007669"/>
    <property type="project" value="InterPro"/>
</dbReference>